<organism evidence="2 3">
    <name type="scientific">Coemansia guatemalensis</name>
    <dbReference type="NCBI Taxonomy" id="2761395"/>
    <lineage>
        <taxon>Eukaryota</taxon>
        <taxon>Fungi</taxon>
        <taxon>Fungi incertae sedis</taxon>
        <taxon>Zoopagomycota</taxon>
        <taxon>Kickxellomycotina</taxon>
        <taxon>Kickxellomycetes</taxon>
        <taxon>Kickxellales</taxon>
        <taxon>Kickxellaceae</taxon>
        <taxon>Coemansia</taxon>
    </lineage>
</organism>
<protein>
    <submittedName>
        <fullName evidence="2">Uncharacterized protein</fullName>
    </submittedName>
</protein>
<dbReference type="Proteomes" id="UP001140094">
    <property type="component" value="Unassembled WGS sequence"/>
</dbReference>
<name>A0A9W8HLU9_9FUNG</name>
<gene>
    <name evidence="2" type="ORF">H4R20_006957</name>
</gene>
<evidence type="ECO:0000313" key="2">
    <source>
        <dbReference type="EMBL" id="KAJ2790782.1"/>
    </source>
</evidence>
<proteinExistence type="predicted"/>
<evidence type="ECO:0000256" key="1">
    <source>
        <dbReference type="SAM" id="MobiDB-lite"/>
    </source>
</evidence>
<sequence>MRTAVKNGGESSGMGDSGSQALTDPTGSTQSLRDSMSCLNLSIAHSDETPDAFQANCSPANTLTEIQFEGSGNAARDDAKLTNGCYPCLLSYIQNGEKIPMPELEAINIGSNLM</sequence>
<feature type="region of interest" description="Disordered" evidence="1">
    <location>
        <begin position="1"/>
        <end position="33"/>
    </location>
</feature>
<keyword evidence="3" id="KW-1185">Reference proteome</keyword>
<accession>A0A9W8HLU9</accession>
<evidence type="ECO:0000313" key="3">
    <source>
        <dbReference type="Proteomes" id="UP001140094"/>
    </source>
</evidence>
<reference evidence="2" key="1">
    <citation type="submission" date="2022-07" db="EMBL/GenBank/DDBJ databases">
        <title>Phylogenomic reconstructions and comparative analyses of Kickxellomycotina fungi.</title>
        <authorList>
            <person name="Reynolds N.K."/>
            <person name="Stajich J.E."/>
            <person name="Barry K."/>
            <person name="Grigoriev I.V."/>
            <person name="Crous P."/>
            <person name="Smith M.E."/>
        </authorList>
    </citation>
    <scope>NUCLEOTIDE SEQUENCE</scope>
    <source>
        <strain evidence="2">NRRL 1565</strain>
    </source>
</reference>
<dbReference type="EMBL" id="JANBUO010003456">
    <property type="protein sequence ID" value="KAJ2790782.1"/>
    <property type="molecule type" value="Genomic_DNA"/>
</dbReference>
<comment type="caution">
    <text evidence="2">The sequence shown here is derived from an EMBL/GenBank/DDBJ whole genome shotgun (WGS) entry which is preliminary data.</text>
</comment>
<dbReference type="OrthoDB" id="5561254at2759"/>
<dbReference type="AlphaFoldDB" id="A0A9W8HLU9"/>
<feature type="compositionally biased region" description="Polar residues" evidence="1">
    <location>
        <begin position="20"/>
        <end position="33"/>
    </location>
</feature>